<dbReference type="SUPFAM" id="SSF56112">
    <property type="entry name" value="Protein kinase-like (PK-like)"/>
    <property type="match status" value="1"/>
</dbReference>
<dbReference type="InterPro" id="IPR011009">
    <property type="entry name" value="Kinase-like_dom_sf"/>
</dbReference>
<dbReference type="AlphaFoldDB" id="A0A9N9KX82"/>
<accession>A0A9N9KX82</accession>
<protein>
    <submittedName>
        <fullName evidence="2">Uncharacterized protein</fullName>
    </submittedName>
</protein>
<evidence type="ECO:0000313" key="2">
    <source>
        <dbReference type="EMBL" id="CAG8955544.1"/>
    </source>
</evidence>
<name>A0A9N9KX82_9HELO</name>
<feature type="region of interest" description="Disordered" evidence="1">
    <location>
        <begin position="220"/>
        <end position="288"/>
    </location>
</feature>
<dbReference type="Proteomes" id="UP000696280">
    <property type="component" value="Unassembled WGS sequence"/>
</dbReference>
<dbReference type="EMBL" id="CAJVRL010000064">
    <property type="protein sequence ID" value="CAG8955544.1"/>
    <property type="molecule type" value="Genomic_DNA"/>
</dbReference>
<proteinExistence type="predicted"/>
<sequence length="288" mass="31627">MGCSTRRSLRWQAQWGIDGIMTSGANVEYPTGAKLALISLALCLSVFLNAPRLEDDRYSDNLKDIVAFCLQSDIEKRPKIEAVQKHSYISNTESQYPTATLASLVVAYKAWTDQGGYRKSLFQSGGVQEDVLGLAAPVYGDDWNFSATTTFDAQVSQLAPSLDIDGAYAGNTLDLRDETVRPQKAPIVVALDNTIIATAIPSITDQPWSSNRWAQLQAHQPCRHRGGADNHRRFVGATGRRGRDELGLQPSSRKRWMQTSGDNTTREDEGKGVGGVERTAQESQGHVR</sequence>
<keyword evidence="3" id="KW-1185">Reference proteome</keyword>
<evidence type="ECO:0000256" key="1">
    <source>
        <dbReference type="SAM" id="MobiDB-lite"/>
    </source>
</evidence>
<organism evidence="2 3">
    <name type="scientific">Hymenoscyphus fraxineus</name>
    <dbReference type="NCBI Taxonomy" id="746836"/>
    <lineage>
        <taxon>Eukaryota</taxon>
        <taxon>Fungi</taxon>
        <taxon>Dikarya</taxon>
        <taxon>Ascomycota</taxon>
        <taxon>Pezizomycotina</taxon>
        <taxon>Leotiomycetes</taxon>
        <taxon>Helotiales</taxon>
        <taxon>Helotiaceae</taxon>
        <taxon>Hymenoscyphus</taxon>
    </lineage>
</organism>
<dbReference type="OrthoDB" id="248923at2759"/>
<evidence type="ECO:0000313" key="3">
    <source>
        <dbReference type="Proteomes" id="UP000696280"/>
    </source>
</evidence>
<comment type="caution">
    <text evidence="2">The sequence shown here is derived from an EMBL/GenBank/DDBJ whole genome shotgun (WGS) entry which is preliminary data.</text>
</comment>
<reference evidence="2" key="1">
    <citation type="submission" date="2021-07" db="EMBL/GenBank/DDBJ databases">
        <authorList>
            <person name="Durling M."/>
        </authorList>
    </citation>
    <scope>NUCLEOTIDE SEQUENCE</scope>
</reference>
<gene>
    <name evidence="2" type="ORF">HYFRA_00009498</name>
</gene>
<dbReference type="Gene3D" id="1.10.510.10">
    <property type="entry name" value="Transferase(Phosphotransferase) domain 1"/>
    <property type="match status" value="1"/>
</dbReference>